<dbReference type="InterPro" id="IPR005632">
    <property type="entry name" value="Chaperone_Skp"/>
</dbReference>
<keyword evidence="2" id="KW-0732">Signal</keyword>
<keyword evidence="3" id="KW-1133">Transmembrane helix</keyword>
<evidence type="ECO:0000256" key="1">
    <source>
        <dbReference type="ARBA" id="ARBA00009091"/>
    </source>
</evidence>
<dbReference type="Proteomes" id="UP000583101">
    <property type="component" value="Unassembled WGS sequence"/>
</dbReference>
<reference evidence="4 5" key="1">
    <citation type="submission" date="2020-08" db="EMBL/GenBank/DDBJ databases">
        <title>Genomic Encyclopedia of Type Strains, Phase IV (KMG-IV): sequencing the most valuable type-strain genomes for metagenomic binning, comparative biology and taxonomic classification.</title>
        <authorList>
            <person name="Goeker M."/>
        </authorList>
    </citation>
    <scope>NUCLEOTIDE SEQUENCE [LARGE SCALE GENOMIC DNA]</scope>
    <source>
        <strain evidence="4 5">DSM 100995</strain>
    </source>
</reference>
<dbReference type="Gene3D" id="3.30.910.20">
    <property type="entry name" value="Skp domain"/>
    <property type="match status" value="1"/>
</dbReference>
<keyword evidence="3" id="KW-0812">Transmembrane</keyword>
<dbReference type="RefSeq" id="WP_204986335.1">
    <property type="nucleotide sequence ID" value="NZ_BMCZ01000008.1"/>
</dbReference>
<comment type="similarity">
    <text evidence="1">Belongs to the Skp family.</text>
</comment>
<sequence length="189" mass="21699">MNKSSNQPQNKVFMWGYQILLLTVVLFLLFNFLFRNEKIAYVDSAKILNEYKGTLEAKKAYEVKAKVWQSNMDTLTNDVKAAIQKYERSIATMSKTEQDLSRQLIQSKQKQLSDYQRGIQENAKQEDGKLTQAVVSQINAFLTNYGKTHNYKLILIANQLGTIAYARDGLDITAKVIEEINDEYVKGKK</sequence>
<dbReference type="PANTHER" id="PTHR35089">
    <property type="entry name" value="CHAPERONE PROTEIN SKP"/>
    <property type="match status" value="1"/>
</dbReference>
<accession>A0ABR6IDC0</accession>
<dbReference type="PANTHER" id="PTHR35089:SF1">
    <property type="entry name" value="CHAPERONE PROTEIN SKP"/>
    <property type="match status" value="1"/>
</dbReference>
<dbReference type="SUPFAM" id="SSF111384">
    <property type="entry name" value="OmpH-like"/>
    <property type="match status" value="1"/>
</dbReference>
<dbReference type="EMBL" id="JACIEG010000008">
    <property type="protein sequence ID" value="MBB3971048.1"/>
    <property type="molecule type" value="Genomic_DNA"/>
</dbReference>
<keyword evidence="3" id="KW-0472">Membrane</keyword>
<name>A0ABR6IDC0_9SPHI</name>
<dbReference type="Pfam" id="PF03938">
    <property type="entry name" value="OmpH"/>
    <property type="match status" value="1"/>
</dbReference>
<protein>
    <submittedName>
        <fullName evidence="4">Outer membrane protein</fullName>
    </submittedName>
</protein>
<comment type="caution">
    <text evidence="4">The sequence shown here is derived from an EMBL/GenBank/DDBJ whole genome shotgun (WGS) entry which is preliminary data.</text>
</comment>
<feature type="transmembrane region" description="Helical" evidence="3">
    <location>
        <begin position="12"/>
        <end position="34"/>
    </location>
</feature>
<evidence type="ECO:0000313" key="4">
    <source>
        <dbReference type="EMBL" id="MBB3971048.1"/>
    </source>
</evidence>
<organism evidence="4 5">
    <name type="scientific">Mucilaginibacter phyllosphaerae</name>
    <dbReference type="NCBI Taxonomy" id="1812349"/>
    <lineage>
        <taxon>Bacteria</taxon>
        <taxon>Pseudomonadati</taxon>
        <taxon>Bacteroidota</taxon>
        <taxon>Sphingobacteriia</taxon>
        <taxon>Sphingobacteriales</taxon>
        <taxon>Sphingobacteriaceae</taxon>
        <taxon>Mucilaginibacter</taxon>
    </lineage>
</organism>
<proteinExistence type="inferred from homology"/>
<dbReference type="SMART" id="SM00935">
    <property type="entry name" value="OmpH"/>
    <property type="match status" value="1"/>
</dbReference>
<keyword evidence="5" id="KW-1185">Reference proteome</keyword>
<evidence type="ECO:0000313" key="5">
    <source>
        <dbReference type="Proteomes" id="UP000583101"/>
    </source>
</evidence>
<dbReference type="InterPro" id="IPR024930">
    <property type="entry name" value="Skp_dom_sf"/>
</dbReference>
<evidence type="ECO:0000256" key="2">
    <source>
        <dbReference type="ARBA" id="ARBA00022729"/>
    </source>
</evidence>
<gene>
    <name evidence="4" type="ORF">GGR35_003675</name>
</gene>
<evidence type="ECO:0000256" key="3">
    <source>
        <dbReference type="SAM" id="Phobius"/>
    </source>
</evidence>